<dbReference type="PANTHER" id="PTHR11422">
    <property type="entry name" value="T-CELL SURFACE GLYCOPROTEIN CD4"/>
    <property type="match status" value="1"/>
</dbReference>
<evidence type="ECO:0000256" key="9">
    <source>
        <dbReference type="ARBA" id="ARBA00022989"/>
    </source>
</evidence>
<evidence type="ECO:0000313" key="21">
    <source>
        <dbReference type="Proteomes" id="UP000694915"/>
    </source>
</evidence>
<dbReference type="SMART" id="SM00406">
    <property type="entry name" value="IGv"/>
    <property type="match status" value="1"/>
</dbReference>
<name>A0ABM0LG30_MICOH</name>
<dbReference type="SMART" id="SM00409">
    <property type="entry name" value="IG"/>
    <property type="match status" value="3"/>
</dbReference>
<dbReference type="InterPro" id="IPR007110">
    <property type="entry name" value="Ig-like_dom"/>
</dbReference>
<keyword evidence="11 18" id="KW-0472">Membrane</keyword>
<gene>
    <name evidence="22" type="primary">Cd4</name>
</gene>
<evidence type="ECO:0000259" key="20">
    <source>
        <dbReference type="PROSITE" id="PS50835"/>
    </source>
</evidence>
<dbReference type="PANTHER" id="PTHR11422:SF0">
    <property type="entry name" value="T-CELL SURFACE GLYCOPROTEIN CD4"/>
    <property type="match status" value="1"/>
</dbReference>
<dbReference type="InterPro" id="IPR003599">
    <property type="entry name" value="Ig_sub"/>
</dbReference>
<dbReference type="GeneID" id="101984334"/>
<dbReference type="Pfam" id="PF00047">
    <property type="entry name" value="ig"/>
    <property type="match status" value="1"/>
</dbReference>
<keyword evidence="9 18" id="KW-1133">Transmembrane helix</keyword>
<evidence type="ECO:0000256" key="8">
    <source>
        <dbReference type="ARBA" id="ARBA00022859"/>
    </source>
</evidence>
<evidence type="ECO:0000256" key="2">
    <source>
        <dbReference type="ARBA" id="ARBA00016522"/>
    </source>
</evidence>
<keyword evidence="13" id="KW-1015">Disulfide bond</keyword>
<dbReference type="InterPro" id="IPR036179">
    <property type="entry name" value="Ig-like_dom_sf"/>
</dbReference>
<dbReference type="CDD" id="cd22570">
    <property type="entry name" value="CD4_CD"/>
    <property type="match status" value="1"/>
</dbReference>
<accession>A0ABM0LG30</accession>
<keyword evidence="7" id="KW-0677">Repeat</keyword>
<feature type="transmembrane region" description="Helical" evidence="18">
    <location>
        <begin position="397"/>
        <end position="421"/>
    </location>
</feature>
<evidence type="ECO:0000256" key="7">
    <source>
        <dbReference type="ARBA" id="ARBA00022737"/>
    </source>
</evidence>
<evidence type="ECO:0000256" key="10">
    <source>
        <dbReference type="ARBA" id="ARBA00023130"/>
    </source>
</evidence>
<evidence type="ECO:0000256" key="11">
    <source>
        <dbReference type="ARBA" id="ARBA00023136"/>
    </source>
</evidence>
<keyword evidence="8" id="KW-0391">Immunity</keyword>
<dbReference type="Pfam" id="PF09191">
    <property type="entry name" value="CD4-extracel"/>
    <property type="match status" value="1"/>
</dbReference>
<feature type="signal peptide" evidence="19">
    <location>
        <begin position="1"/>
        <end position="25"/>
    </location>
</feature>
<protein>
    <recommendedName>
        <fullName evidence="2">T-cell surface glycoprotein CD4</fullName>
    </recommendedName>
    <alternativeName>
        <fullName evidence="17">T-cell surface antigen T4/Leu-3</fullName>
    </alternativeName>
</protein>
<sequence>MNQGVSFRRLLLVLQLAQLPAVLQGKTVVVGREGNTVDLPCKSSQEKSMFFIWKLSDQTRILGNQNNFVTRGRIPSQSERFSRFDSRKSSWDKGSFPLVINKLKMEDAGIYICEVENRKIEVELLMFRVTVSPGTHLLQGQSLTLTLESSLKDKDFSMECASPRNGDFKSSKAITVPNLSIQDHGTWSCKVALRKQSDTLSMKISVLGFQNASTTFFKNEGEAVEFSFPLNFDDENLRGELRWKTEKASSPQPWITFSLENKKVSLQKTTGNLKLQLAETLPLHLKIPQVSLESAGSGNLTLTLAKGTLHQEVNLVVMKLAQKDHALICEVKGPTSSKMQLTLKKDNREVKVTKEMVLQEPAPEAGLWECLLKEENKVKMNSTIQILSRGLNQNQPMFLTVVLGGTFSFLAFIGLCILCCLKCRHQQRQAERMSQIKRLLSEKKTCQCPHRMQKTQNFI</sequence>
<keyword evidence="12" id="KW-0564">Palmitate</keyword>
<keyword evidence="6 19" id="KW-0732">Signal</keyword>
<evidence type="ECO:0000256" key="17">
    <source>
        <dbReference type="ARBA" id="ARBA00029974"/>
    </source>
</evidence>
<dbReference type="InterPro" id="IPR013106">
    <property type="entry name" value="Ig_V-set"/>
</dbReference>
<dbReference type="InterPro" id="IPR021963">
    <property type="entry name" value="Tcell_CD4_Cterm"/>
</dbReference>
<proteinExistence type="predicted"/>
<dbReference type="InterPro" id="IPR013151">
    <property type="entry name" value="Immunoglobulin_dom"/>
</dbReference>
<evidence type="ECO:0000256" key="15">
    <source>
        <dbReference type="ARBA" id="ARBA00023288"/>
    </source>
</evidence>
<comment type="subcellular location">
    <subcellularLocation>
        <location evidence="1">Cell membrane</location>
        <topology evidence="1">Single-pass type I membrane protein</topology>
    </subcellularLocation>
</comment>
<dbReference type="SUPFAM" id="SSF48726">
    <property type="entry name" value="Immunoglobulin"/>
    <property type="match status" value="3"/>
</dbReference>
<dbReference type="Gene3D" id="1.20.5.900">
    <property type="entry name" value="transmembrane domain of human cd4"/>
    <property type="match status" value="1"/>
</dbReference>
<keyword evidence="4" id="KW-0597">Phosphoprotein</keyword>
<dbReference type="InterPro" id="IPR013783">
    <property type="entry name" value="Ig-like_fold"/>
</dbReference>
<evidence type="ECO:0000256" key="1">
    <source>
        <dbReference type="ARBA" id="ARBA00004251"/>
    </source>
</evidence>
<evidence type="ECO:0000256" key="16">
    <source>
        <dbReference type="ARBA" id="ARBA00023319"/>
    </source>
</evidence>
<dbReference type="PRINTS" id="PR00692">
    <property type="entry name" value="CD4TCANTIGEN"/>
</dbReference>
<feature type="domain" description="Ig-like" evidence="20">
    <location>
        <begin position="20"/>
        <end position="132"/>
    </location>
</feature>
<dbReference type="Gene3D" id="2.60.40.10">
    <property type="entry name" value="Immunoglobulins"/>
    <property type="match status" value="4"/>
</dbReference>
<dbReference type="InterPro" id="IPR000973">
    <property type="entry name" value="CD4"/>
</dbReference>
<evidence type="ECO:0000313" key="22">
    <source>
        <dbReference type="RefSeq" id="XP_005365396.1"/>
    </source>
</evidence>
<reference evidence="22" key="1">
    <citation type="submission" date="2025-08" db="UniProtKB">
        <authorList>
            <consortium name="RefSeq"/>
        </authorList>
    </citation>
    <scope>IDENTIFICATION</scope>
</reference>
<dbReference type="Pfam" id="PF05790">
    <property type="entry name" value="C2-set"/>
    <property type="match status" value="2"/>
</dbReference>
<dbReference type="PROSITE" id="PS50835">
    <property type="entry name" value="IG_LIKE"/>
    <property type="match status" value="1"/>
</dbReference>
<dbReference type="RefSeq" id="XP_005365396.1">
    <property type="nucleotide sequence ID" value="XM_005365339.2"/>
</dbReference>
<keyword evidence="21" id="KW-1185">Reference proteome</keyword>
<dbReference type="Proteomes" id="UP000694915">
    <property type="component" value="Unplaced"/>
</dbReference>
<dbReference type="InterPro" id="IPR008424">
    <property type="entry name" value="Ig_C2-set"/>
</dbReference>
<keyword evidence="5 18" id="KW-0812">Transmembrane</keyword>
<evidence type="ECO:0000256" key="13">
    <source>
        <dbReference type="ARBA" id="ARBA00023157"/>
    </source>
</evidence>
<evidence type="ECO:0000256" key="5">
    <source>
        <dbReference type="ARBA" id="ARBA00022692"/>
    </source>
</evidence>
<keyword evidence="10" id="KW-1064">Adaptive immunity</keyword>
<evidence type="ECO:0000256" key="12">
    <source>
        <dbReference type="ARBA" id="ARBA00023139"/>
    </source>
</evidence>
<feature type="chain" id="PRO_5046411116" description="T-cell surface glycoprotein CD4" evidence="19">
    <location>
        <begin position="26"/>
        <end position="459"/>
    </location>
</feature>
<evidence type="ECO:0000256" key="19">
    <source>
        <dbReference type="SAM" id="SignalP"/>
    </source>
</evidence>
<dbReference type="Pfam" id="PF12104">
    <property type="entry name" value="Tcell_CD4_C"/>
    <property type="match status" value="1"/>
</dbReference>
<evidence type="ECO:0000256" key="4">
    <source>
        <dbReference type="ARBA" id="ARBA00022553"/>
    </source>
</evidence>
<evidence type="ECO:0000256" key="18">
    <source>
        <dbReference type="SAM" id="Phobius"/>
    </source>
</evidence>
<organism evidence="21 22">
    <name type="scientific">Microtus ochrogaster</name>
    <name type="common">Prairie vole</name>
    <dbReference type="NCBI Taxonomy" id="79684"/>
    <lineage>
        <taxon>Eukaryota</taxon>
        <taxon>Metazoa</taxon>
        <taxon>Chordata</taxon>
        <taxon>Craniata</taxon>
        <taxon>Vertebrata</taxon>
        <taxon>Euteleostomi</taxon>
        <taxon>Mammalia</taxon>
        <taxon>Eutheria</taxon>
        <taxon>Euarchontoglires</taxon>
        <taxon>Glires</taxon>
        <taxon>Rodentia</taxon>
        <taxon>Myomorpha</taxon>
        <taxon>Muroidea</taxon>
        <taxon>Cricetidae</taxon>
        <taxon>Arvicolinae</taxon>
        <taxon>Microtus</taxon>
    </lineage>
</organism>
<evidence type="ECO:0000256" key="3">
    <source>
        <dbReference type="ARBA" id="ARBA00022475"/>
    </source>
</evidence>
<keyword evidence="16" id="KW-0393">Immunoglobulin domain</keyword>
<evidence type="ECO:0000256" key="14">
    <source>
        <dbReference type="ARBA" id="ARBA00023180"/>
    </source>
</evidence>
<dbReference type="InterPro" id="IPR015274">
    <property type="entry name" value="CD4-extracel"/>
</dbReference>
<evidence type="ECO:0000256" key="6">
    <source>
        <dbReference type="ARBA" id="ARBA00022729"/>
    </source>
</evidence>
<keyword evidence="15" id="KW-0449">Lipoprotein</keyword>
<keyword evidence="3" id="KW-1003">Cell membrane</keyword>
<keyword evidence="14" id="KW-0325">Glycoprotein</keyword>